<dbReference type="EMBL" id="CM045758">
    <property type="protein sequence ID" value="KAI8029975.1"/>
    <property type="molecule type" value="Genomic_DNA"/>
</dbReference>
<protein>
    <submittedName>
        <fullName evidence="1">Uncharacterized protein</fullName>
    </submittedName>
</protein>
<organism evidence="1 2">
    <name type="scientific">Camellia lanceoleosa</name>
    <dbReference type="NCBI Taxonomy" id="1840588"/>
    <lineage>
        <taxon>Eukaryota</taxon>
        <taxon>Viridiplantae</taxon>
        <taxon>Streptophyta</taxon>
        <taxon>Embryophyta</taxon>
        <taxon>Tracheophyta</taxon>
        <taxon>Spermatophyta</taxon>
        <taxon>Magnoliopsida</taxon>
        <taxon>eudicotyledons</taxon>
        <taxon>Gunneridae</taxon>
        <taxon>Pentapetalae</taxon>
        <taxon>asterids</taxon>
        <taxon>Ericales</taxon>
        <taxon>Theaceae</taxon>
        <taxon>Camellia</taxon>
    </lineage>
</organism>
<keyword evidence="2" id="KW-1185">Reference proteome</keyword>
<sequence>MSSRRKSSITRHMTRARKRMNSQMRICRARKNSRRSINGRSADRERSSSVSNKLEALKSLIPNQNREIKSDKLFEEAADYIVLLETQVLILQRLIGFYESNQVHHNAV</sequence>
<accession>A0ACC0IWR3</accession>
<gene>
    <name evidence="1" type="ORF">LOK49_LG01G03691</name>
</gene>
<name>A0ACC0IWR3_9ERIC</name>
<evidence type="ECO:0000313" key="2">
    <source>
        <dbReference type="Proteomes" id="UP001060215"/>
    </source>
</evidence>
<reference evidence="1 2" key="1">
    <citation type="journal article" date="2022" name="Plant J.">
        <title>Chromosome-level genome of Camellia lanceoleosa provides a valuable resource for understanding genome evolution and self-incompatibility.</title>
        <authorList>
            <person name="Gong W."/>
            <person name="Xiao S."/>
            <person name="Wang L."/>
            <person name="Liao Z."/>
            <person name="Chang Y."/>
            <person name="Mo W."/>
            <person name="Hu G."/>
            <person name="Li W."/>
            <person name="Zhao G."/>
            <person name="Zhu H."/>
            <person name="Hu X."/>
            <person name="Ji K."/>
            <person name="Xiang X."/>
            <person name="Song Q."/>
            <person name="Yuan D."/>
            <person name="Jin S."/>
            <person name="Zhang L."/>
        </authorList>
    </citation>
    <scope>NUCLEOTIDE SEQUENCE [LARGE SCALE GENOMIC DNA]</scope>
    <source>
        <strain evidence="1">SQ_2022a</strain>
    </source>
</reference>
<proteinExistence type="predicted"/>
<evidence type="ECO:0000313" key="1">
    <source>
        <dbReference type="EMBL" id="KAI8029975.1"/>
    </source>
</evidence>
<comment type="caution">
    <text evidence="1">The sequence shown here is derived from an EMBL/GenBank/DDBJ whole genome shotgun (WGS) entry which is preliminary data.</text>
</comment>
<dbReference type="Proteomes" id="UP001060215">
    <property type="component" value="Chromosome 1"/>
</dbReference>